<dbReference type="PANTHER" id="PTHR21248:SF22">
    <property type="entry name" value="PHOSPHOLIPASE D"/>
    <property type="match status" value="1"/>
</dbReference>
<dbReference type="Proteomes" id="UP000278609">
    <property type="component" value="Unassembled WGS sequence"/>
</dbReference>
<dbReference type="AlphaFoldDB" id="A0A3P1XVW5"/>
<dbReference type="Gene3D" id="3.30.870.10">
    <property type="entry name" value="Endonuclease Chain A"/>
    <property type="match status" value="1"/>
</dbReference>
<proteinExistence type="predicted"/>
<protein>
    <recommendedName>
        <fullName evidence="1">PLD phosphodiesterase domain-containing protein</fullName>
    </recommendedName>
</protein>
<dbReference type="GO" id="GO:0032049">
    <property type="term" value="P:cardiolipin biosynthetic process"/>
    <property type="evidence" value="ECO:0007669"/>
    <property type="project" value="UniProtKB-ARBA"/>
</dbReference>
<sequence length="127" mass="14788">MDPAAKSYYSVLLRVGLRIYEHQTAFIHAKTMVADDYLSIIGSANMDFRSFEMNFEINCYLYDSDLAIQNKNIFLKDLEACKEIELNAWKKTSLVEKNYGVNHTTFRTAHVERTFTNLKCLIYPIET</sequence>
<organism evidence="2 3">
    <name type="scientific">Tannerella forsythia</name>
    <name type="common">Bacteroides forsythus</name>
    <dbReference type="NCBI Taxonomy" id="28112"/>
    <lineage>
        <taxon>Bacteria</taxon>
        <taxon>Pseudomonadati</taxon>
        <taxon>Bacteroidota</taxon>
        <taxon>Bacteroidia</taxon>
        <taxon>Bacteroidales</taxon>
        <taxon>Tannerellaceae</taxon>
        <taxon>Tannerella</taxon>
    </lineage>
</organism>
<dbReference type="GO" id="GO:0030572">
    <property type="term" value="F:phosphatidyltransferase activity"/>
    <property type="evidence" value="ECO:0007669"/>
    <property type="project" value="UniProtKB-ARBA"/>
</dbReference>
<evidence type="ECO:0000313" key="2">
    <source>
        <dbReference type="EMBL" id="RRD62839.1"/>
    </source>
</evidence>
<comment type="caution">
    <text evidence="2">The sequence shown here is derived from an EMBL/GenBank/DDBJ whole genome shotgun (WGS) entry which is preliminary data.</text>
</comment>
<dbReference type="PANTHER" id="PTHR21248">
    <property type="entry name" value="CARDIOLIPIN SYNTHASE"/>
    <property type="match status" value="1"/>
</dbReference>
<dbReference type="Pfam" id="PF13091">
    <property type="entry name" value="PLDc_2"/>
    <property type="match status" value="1"/>
</dbReference>
<dbReference type="SMART" id="SM00155">
    <property type="entry name" value="PLDc"/>
    <property type="match status" value="1"/>
</dbReference>
<evidence type="ECO:0000259" key="1">
    <source>
        <dbReference type="PROSITE" id="PS50035"/>
    </source>
</evidence>
<dbReference type="EMBL" id="RQYS01000005">
    <property type="protein sequence ID" value="RRD62839.1"/>
    <property type="molecule type" value="Genomic_DNA"/>
</dbReference>
<accession>A0A3P1XVW5</accession>
<dbReference type="SUPFAM" id="SSF56024">
    <property type="entry name" value="Phospholipase D/nuclease"/>
    <property type="match status" value="1"/>
</dbReference>
<name>A0A3P1XVW5_TANFO</name>
<dbReference type="InterPro" id="IPR001736">
    <property type="entry name" value="PLipase_D/transphosphatidylase"/>
</dbReference>
<reference evidence="2 3" key="1">
    <citation type="submission" date="2018-11" db="EMBL/GenBank/DDBJ databases">
        <title>Genomes From Bacteria Associated with the Canine Oral Cavity: a Test Case for Automated Genome-Based Taxonomic Assignment.</title>
        <authorList>
            <person name="Coil D.A."/>
            <person name="Jospin G."/>
            <person name="Darling A.E."/>
            <person name="Wallis C."/>
            <person name="Davis I.J."/>
            <person name="Harris S."/>
            <person name="Eisen J.A."/>
            <person name="Holcombe L.J."/>
            <person name="O'Flynn C."/>
        </authorList>
    </citation>
    <scope>NUCLEOTIDE SEQUENCE [LARGE SCALE GENOMIC DNA]</scope>
    <source>
        <strain evidence="2 3">OH2617_COT-023</strain>
    </source>
</reference>
<dbReference type="OrthoDB" id="9762009at2"/>
<feature type="domain" description="PLD phosphodiesterase" evidence="1">
    <location>
        <begin position="23"/>
        <end position="50"/>
    </location>
</feature>
<dbReference type="PROSITE" id="PS50035">
    <property type="entry name" value="PLD"/>
    <property type="match status" value="1"/>
</dbReference>
<dbReference type="RefSeq" id="WP_124750598.1">
    <property type="nucleotide sequence ID" value="NZ_RQYS01000005.1"/>
</dbReference>
<gene>
    <name evidence="2" type="ORF">EII40_01845</name>
</gene>
<dbReference type="InterPro" id="IPR025202">
    <property type="entry name" value="PLD-like_dom"/>
</dbReference>
<evidence type="ECO:0000313" key="3">
    <source>
        <dbReference type="Proteomes" id="UP000278609"/>
    </source>
</evidence>